<keyword evidence="3" id="KW-0813">Transport</keyword>
<feature type="transmembrane region" description="Helical" evidence="10">
    <location>
        <begin position="39"/>
        <end position="58"/>
    </location>
</feature>
<dbReference type="GO" id="GO:0000139">
    <property type="term" value="C:Golgi membrane"/>
    <property type="evidence" value="ECO:0007669"/>
    <property type="project" value="UniProtKB-SubCell"/>
</dbReference>
<protein>
    <recommendedName>
        <fullName evidence="7">Adenosine 3'-phospho 5'-phosphosulfate transporter 2</fullName>
    </recommendedName>
    <alternativeName>
        <fullName evidence="8">PAPS transporter 2</fullName>
    </alternativeName>
    <alternativeName>
        <fullName evidence="9">Solute carrier family 35 member B3 homolog</fullName>
    </alternativeName>
</protein>
<feature type="transmembrane region" description="Helical" evidence="10">
    <location>
        <begin position="65"/>
        <end position="87"/>
    </location>
</feature>
<evidence type="ECO:0000256" key="9">
    <source>
        <dbReference type="ARBA" id="ARBA00042729"/>
    </source>
</evidence>
<keyword evidence="4 10" id="KW-0812">Transmembrane</keyword>
<evidence type="ECO:0000256" key="2">
    <source>
        <dbReference type="ARBA" id="ARBA00010694"/>
    </source>
</evidence>
<reference evidence="11 12" key="1">
    <citation type="submission" date="2018-08" db="EMBL/GenBank/DDBJ databases">
        <authorList>
            <person name="Laetsch R D."/>
            <person name="Stevens L."/>
            <person name="Kumar S."/>
            <person name="Blaxter L. M."/>
        </authorList>
    </citation>
    <scope>NUCLEOTIDE SEQUENCE [LARGE SCALE GENOMIC DNA]</scope>
</reference>
<evidence type="ECO:0000313" key="12">
    <source>
        <dbReference type="Proteomes" id="UP000277928"/>
    </source>
</evidence>
<gene>
    <name evidence="11" type="ORF">NLS_LOCUS9591</name>
</gene>
<feature type="transmembrane region" description="Helical" evidence="10">
    <location>
        <begin position="93"/>
        <end position="112"/>
    </location>
</feature>
<dbReference type="EMBL" id="UYRX01001729">
    <property type="protein sequence ID" value="VDM92024.1"/>
    <property type="molecule type" value="Genomic_DNA"/>
</dbReference>
<dbReference type="AlphaFoldDB" id="A0A3P7JLZ4"/>
<feature type="transmembrane region" description="Helical" evidence="10">
    <location>
        <begin position="12"/>
        <end position="33"/>
    </location>
</feature>
<dbReference type="GO" id="GO:0046964">
    <property type="term" value="F:3'-phosphoadenosine 5'-phosphosulfate transmembrane transporter activity"/>
    <property type="evidence" value="ECO:0007669"/>
    <property type="project" value="TreeGrafter"/>
</dbReference>
<proteinExistence type="inferred from homology"/>
<evidence type="ECO:0000256" key="5">
    <source>
        <dbReference type="ARBA" id="ARBA00022989"/>
    </source>
</evidence>
<sequence>MAKILYSYSIGFVYILLGLMIYGNFLDGFYFFSKHPLQTYGYGILFSISGYLGVNAVLSLVRTQGALTAVTVTTVRKAITITLSFLFFSKPFVIHYLWGGLLIVIAIYLNLYSKNRSRWKLLVKDFIQHLRATYNKKYIKLRPIDSI</sequence>
<name>A0A3P7JLZ4_LITSI</name>
<keyword evidence="6 10" id="KW-0472">Membrane</keyword>
<evidence type="ECO:0000256" key="6">
    <source>
        <dbReference type="ARBA" id="ARBA00023136"/>
    </source>
</evidence>
<keyword evidence="12" id="KW-1185">Reference proteome</keyword>
<evidence type="ECO:0000313" key="11">
    <source>
        <dbReference type="EMBL" id="VDM92024.1"/>
    </source>
</evidence>
<evidence type="ECO:0000256" key="4">
    <source>
        <dbReference type="ARBA" id="ARBA00022692"/>
    </source>
</evidence>
<dbReference type="OrthoDB" id="438495at2759"/>
<evidence type="ECO:0000256" key="8">
    <source>
        <dbReference type="ARBA" id="ARBA00041866"/>
    </source>
</evidence>
<accession>A0A3P7JLZ4</accession>
<evidence type="ECO:0000256" key="1">
    <source>
        <dbReference type="ARBA" id="ARBA00004653"/>
    </source>
</evidence>
<organism evidence="11 12">
    <name type="scientific">Litomosoides sigmodontis</name>
    <name type="common">Filarial nematode worm</name>
    <dbReference type="NCBI Taxonomy" id="42156"/>
    <lineage>
        <taxon>Eukaryota</taxon>
        <taxon>Metazoa</taxon>
        <taxon>Ecdysozoa</taxon>
        <taxon>Nematoda</taxon>
        <taxon>Chromadorea</taxon>
        <taxon>Rhabditida</taxon>
        <taxon>Spirurina</taxon>
        <taxon>Spiruromorpha</taxon>
        <taxon>Filarioidea</taxon>
        <taxon>Onchocercidae</taxon>
        <taxon>Litomosoides</taxon>
    </lineage>
</organism>
<dbReference type="GO" id="GO:0005789">
    <property type="term" value="C:endoplasmic reticulum membrane"/>
    <property type="evidence" value="ECO:0007669"/>
    <property type="project" value="TreeGrafter"/>
</dbReference>
<dbReference type="Proteomes" id="UP000277928">
    <property type="component" value="Unassembled WGS sequence"/>
</dbReference>
<comment type="similarity">
    <text evidence="2">Belongs to the nucleotide-sugar transporter family. SLC35B subfamily.</text>
</comment>
<evidence type="ECO:0000256" key="10">
    <source>
        <dbReference type="SAM" id="Phobius"/>
    </source>
</evidence>
<dbReference type="PANTHER" id="PTHR10778:SF8">
    <property type="entry name" value="ADENOSINE 3'-PHOSPHO 5'-PHOSPHOSULFATE TRANSPORTER 2"/>
    <property type="match status" value="1"/>
</dbReference>
<evidence type="ECO:0000256" key="7">
    <source>
        <dbReference type="ARBA" id="ARBA00039669"/>
    </source>
</evidence>
<dbReference type="InterPro" id="IPR013657">
    <property type="entry name" value="SCL35B1-4/HUT1"/>
</dbReference>
<comment type="subcellular location">
    <subcellularLocation>
        <location evidence="1">Golgi apparatus membrane</location>
        <topology evidence="1">Multi-pass membrane protein</topology>
    </subcellularLocation>
</comment>
<dbReference type="OMA" id="FVIHYLW"/>
<dbReference type="PANTHER" id="PTHR10778">
    <property type="entry name" value="SOLUTE CARRIER FAMILY 35 MEMBER B"/>
    <property type="match status" value="1"/>
</dbReference>
<keyword evidence="5 10" id="KW-1133">Transmembrane helix</keyword>
<dbReference type="Pfam" id="PF08449">
    <property type="entry name" value="UAA"/>
    <property type="match status" value="1"/>
</dbReference>
<dbReference type="STRING" id="42156.A0A3P7JLZ4"/>
<evidence type="ECO:0000256" key="3">
    <source>
        <dbReference type="ARBA" id="ARBA00022448"/>
    </source>
</evidence>